<evidence type="ECO:0000313" key="6">
    <source>
        <dbReference type="Proteomes" id="UP000813463"/>
    </source>
</evidence>
<reference evidence="6" key="1">
    <citation type="journal article" date="2021" name="Nat. Commun.">
        <title>Genomic analyses provide insights into spinach domestication and the genetic basis of agronomic traits.</title>
        <authorList>
            <person name="Cai X."/>
            <person name="Sun X."/>
            <person name="Xu C."/>
            <person name="Sun H."/>
            <person name="Wang X."/>
            <person name="Ge C."/>
            <person name="Zhang Z."/>
            <person name="Wang Q."/>
            <person name="Fei Z."/>
            <person name="Jiao C."/>
            <person name="Wang Q."/>
        </authorList>
    </citation>
    <scope>NUCLEOTIDE SEQUENCE [LARGE SCALE GENOMIC DNA]</scope>
    <source>
        <strain evidence="6">cv. Varoflay</strain>
    </source>
</reference>
<gene>
    <name evidence="7" type="primary">LOC110788966</name>
</gene>
<proteinExistence type="predicted"/>
<feature type="domain" description="PHD-type zinc finger plants" evidence="5">
    <location>
        <begin position="9"/>
        <end position="41"/>
    </location>
</feature>
<evidence type="ECO:0000256" key="1">
    <source>
        <dbReference type="ARBA" id="ARBA00022723"/>
    </source>
</evidence>
<reference evidence="7" key="2">
    <citation type="submission" date="2025-08" db="UniProtKB">
        <authorList>
            <consortium name="RefSeq"/>
        </authorList>
    </citation>
    <scope>IDENTIFICATION</scope>
    <source>
        <tissue evidence="7">Leaf</tissue>
    </source>
</reference>
<dbReference type="AlphaFoldDB" id="A0A9R0JW46"/>
<dbReference type="Proteomes" id="UP000813463">
    <property type="component" value="Chromosome 2"/>
</dbReference>
<dbReference type="RefSeq" id="XP_021849296.1">
    <property type="nucleotide sequence ID" value="XM_021993604.2"/>
</dbReference>
<keyword evidence="1" id="KW-0479">Metal-binding</keyword>
<feature type="region of interest" description="Disordered" evidence="4">
    <location>
        <begin position="73"/>
        <end position="107"/>
    </location>
</feature>
<evidence type="ECO:0000256" key="2">
    <source>
        <dbReference type="ARBA" id="ARBA00022771"/>
    </source>
</evidence>
<dbReference type="InterPro" id="IPR056874">
    <property type="entry name" value="PHD_dom_pln"/>
</dbReference>
<accession>A0A9R0JW46</accession>
<evidence type="ECO:0000259" key="5">
    <source>
        <dbReference type="Pfam" id="PF25054"/>
    </source>
</evidence>
<dbReference type="PANTHER" id="PTHR33779">
    <property type="entry name" value="EXPRESSED PROTEIN"/>
    <property type="match status" value="1"/>
</dbReference>
<feature type="compositionally biased region" description="Polar residues" evidence="4">
    <location>
        <begin position="73"/>
        <end position="84"/>
    </location>
</feature>
<feature type="compositionally biased region" description="Polar residues" evidence="4">
    <location>
        <begin position="126"/>
        <end position="143"/>
    </location>
</feature>
<dbReference type="OrthoDB" id="1935489at2759"/>
<dbReference type="SUPFAM" id="SSF57903">
    <property type="entry name" value="FYVE/PHD zinc finger"/>
    <property type="match status" value="1"/>
</dbReference>
<dbReference type="PANTHER" id="PTHR33779:SF11">
    <property type="entry name" value="OS04G0551600 PROTEIN"/>
    <property type="match status" value="1"/>
</dbReference>
<dbReference type="Pfam" id="PF25054">
    <property type="entry name" value="PHD_pln"/>
    <property type="match status" value="1"/>
</dbReference>
<dbReference type="KEGG" id="soe:110788966"/>
<dbReference type="GeneID" id="110788966"/>
<feature type="region of interest" description="Disordered" evidence="4">
    <location>
        <begin position="119"/>
        <end position="151"/>
    </location>
</feature>
<protein>
    <recommendedName>
        <fullName evidence="5">PHD-type zinc finger plants domain-containing protein</fullName>
    </recommendedName>
</protein>
<name>A0A9R0JW46_SPIOL</name>
<dbReference type="InterPro" id="IPR011011">
    <property type="entry name" value="Znf_FYVE_PHD"/>
</dbReference>
<keyword evidence="2" id="KW-0863">Zinc-finger</keyword>
<evidence type="ECO:0000256" key="4">
    <source>
        <dbReference type="SAM" id="MobiDB-lite"/>
    </source>
</evidence>
<dbReference type="GO" id="GO:0008270">
    <property type="term" value="F:zinc ion binding"/>
    <property type="evidence" value="ECO:0007669"/>
    <property type="project" value="UniProtKB-KW"/>
</dbReference>
<evidence type="ECO:0000256" key="3">
    <source>
        <dbReference type="ARBA" id="ARBA00022833"/>
    </source>
</evidence>
<keyword evidence="3" id="KW-0862">Zinc</keyword>
<feature type="compositionally biased region" description="Low complexity" evidence="4">
    <location>
        <begin position="85"/>
        <end position="100"/>
    </location>
</feature>
<evidence type="ECO:0000313" key="7">
    <source>
        <dbReference type="RefSeq" id="XP_021849296.1"/>
    </source>
</evidence>
<keyword evidence="6" id="KW-1185">Reference proteome</keyword>
<organism evidence="6 7">
    <name type="scientific">Spinacia oleracea</name>
    <name type="common">Spinach</name>
    <dbReference type="NCBI Taxonomy" id="3562"/>
    <lineage>
        <taxon>Eukaryota</taxon>
        <taxon>Viridiplantae</taxon>
        <taxon>Streptophyta</taxon>
        <taxon>Embryophyta</taxon>
        <taxon>Tracheophyta</taxon>
        <taxon>Spermatophyta</taxon>
        <taxon>Magnoliopsida</taxon>
        <taxon>eudicotyledons</taxon>
        <taxon>Gunneridae</taxon>
        <taxon>Pentapetalae</taxon>
        <taxon>Caryophyllales</taxon>
        <taxon>Chenopodiaceae</taxon>
        <taxon>Chenopodioideae</taxon>
        <taxon>Anserineae</taxon>
        <taxon>Spinacia</taxon>
    </lineage>
</organism>
<sequence length="162" mass="18112">MADQDRVCCMCGDIGFADKLFQCSRCRFRFQHLYCSNYNYGKQELLLSPSFSSSSSSSTNTKSLELCDWCQSEGKNSSTTNKHQSGSYKRSLSSSSSSSSMDHRNNNSLHIRSEYASGERIKQHQDQQQNGAASSGTPKNSGVPSPRPNAHRRYKLLKDVMC</sequence>